<protein>
    <submittedName>
        <fullName evidence="1">Uncharacterized protein</fullName>
    </submittedName>
</protein>
<evidence type="ECO:0000313" key="2">
    <source>
        <dbReference type="Proteomes" id="UP001175228"/>
    </source>
</evidence>
<proteinExistence type="predicted"/>
<name>A0AA39PKV2_9AGAR</name>
<sequence length="132" mass="14443">MGPAIRQLRHQRVLLVVPSVVSSQYFGLHTFSVSCEKLTMVARENGLYGHQPCTLRLLVRLSDVFPKEDPSPSLRGSVVDAVVVVVLGIGDGGQRRSCRCYESTACALERTTGNDNPPPDAAKLVMRSTKYI</sequence>
<accession>A0AA39PKV2</accession>
<dbReference type="PROSITE" id="PS51257">
    <property type="entry name" value="PROKAR_LIPOPROTEIN"/>
    <property type="match status" value="1"/>
</dbReference>
<evidence type="ECO:0000313" key="1">
    <source>
        <dbReference type="EMBL" id="KAK0485434.1"/>
    </source>
</evidence>
<gene>
    <name evidence="1" type="ORF">EDD18DRAFT_1335937</name>
</gene>
<keyword evidence="2" id="KW-1185">Reference proteome</keyword>
<dbReference type="Proteomes" id="UP001175228">
    <property type="component" value="Unassembled WGS sequence"/>
</dbReference>
<comment type="caution">
    <text evidence="1">The sequence shown here is derived from an EMBL/GenBank/DDBJ whole genome shotgun (WGS) entry which is preliminary data.</text>
</comment>
<organism evidence="1 2">
    <name type="scientific">Armillaria luteobubalina</name>
    <dbReference type="NCBI Taxonomy" id="153913"/>
    <lineage>
        <taxon>Eukaryota</taxon>
        <taxon>Fungi</taxon>
        <taxon>Dikarya</taxon>
        <taxon>Basidiomycota</taxon>
        <taxon>Agaricomycotina</taxon>
        <taxon>Agaricomycetes</taxon>
        <taxon>Agaricomycetidae</taxon>
        <taxon>Agaricales</taxon>
        <taxon>Marasmiineae</taxon>
        <taxon>Physalacriaceae</taxon>
        <taxon>Armillaria</taxon>
    </lineage>
</organism>
<dbReference type="AlphaFoldDB" id="A0AA39PKV2"/>
<reference evidence="1" key="1">
    <citation type="submission" date="2023-06" db="EMBL/GenBank/DDBJ databases">
        <authorList>
            <consortium name="Lawrence Berkeley National Laboratory"/>
            <person name="Ahrendt S."/>
            <person name="Sahu N."/>
            <person name="Indic B."/>
            <person name="Wong-Bajracharya J."/>
            <person name="Merenyi Z."/>
            <person name="Ke H.-M."/>
            <person name="Monk M."/>
            <person name="Kocsube S."/>
            <person name="Drula E."/>
            <person name="Lipzen A."/>
            <person name="Balint B."/>
            <person name="Henrissat B."/>
            <person name="Andreopoulos B."/>
            <person name="Martin F.M."/>
            <person name="Harder C.B."/>
            <person name="Rigling D."/>
            <person name="Ford K.L."/>
            <person name="Foster G.D."/>
            <person name="Pangilinan J."/>
            <person name="Papanicolaou A."/>
            <person name="Barry K."/>
            <person name="LaButti K."/>
            <person name="Viragh M."/>
            <person name="Koriabine M."/>
            <person name="Yan M."/>
            <person name="Riley R."/>
            <person name="Champramary S."/>
            <person name="Plett K.L."/>
            <person name="Tsai I.J."/>
            <person name="Slot J."/>
            <person name="Sipos G."/>
            <person name="Plett J."/>
            <person name="Nagy L.G."/>
            <person name="Grigoriev I.V."/>
        </authorList>
    </citation>
    <scope>NUCLEOTIDE SEQUENCE</scope>
    <source>
        <strain evidence="1">HWK02</strain>
    </source>
</reference>
<dbReference type="EMBL" id="JAUEPU010000051">
    <property type="protein sequence ID" value="KAK0485434.1"/>
    <property type="molecule type" value="Genomic_DNA"/>
</dbReference>